<sequence length="99" mass="11345">MALLRDVKQTTLIFSRWTIQIVNSMMFHFLVGLFFIISIACLAYLKPTELFSNHTKKDREHAFGEDGEILGLDLVDHEDTFDYEPVELETQIPGAEIGL</sequence>
<name>A0A6C0EMV1_9ZZZZ</name>
<evidence type="ECO:0000256" key="1">
    <source>
        <dbReference type="SAM" id="Phobius"/>
    </source>
</evidence>
<proteinExistence type="predicted"/>
<feature type="transmembrane region" description="Helical" evidence="1">
    <location>
        <begin position="25"/>
        <end position="45"/>
    </location>
</feature>
<keyword evidence="1" id="KW-0812">Transmembrane</keyword>
<accession>A0A6C0EMV1</accession>
<reference evidence="2" key="1">
    <citation type="journal article" date="2020" name="Nature">
        <title>Giant virus diversity and host interactions through global metagenomics.</title>
        <authorList>
            <person name="Schulz F."/>
            <person name="Roux S."/>
            <person name="Paez-Espino D."/>
            <person name="Jungbluth S."/>
            <person name="Walsh D.A."/>
            <person name="Denef V.J."/>
            <person name="McMahon K.D."/>
            <person name="Konstantinidis K.T."/>
            <person name="Eloe-Fadrosh E.A."/>
            <person name="Kyrpides N.C."/>
            <person name="Woyke T."/>
        </authorList>
    </citation>
    <scope>NUCLEOTIDE SEQUENCE</scope>
    <source>
        <strain evidence="2">GVMAG-M-3300009068-24</strain>
    </source>
</reference>
<dbReference type="EMBL" id="MN738881">
    <property type="protein sequence ID" value="QHT29660.1"/>
    <property type="molecule type" value="Genomic_DNA"/>
</dbReference>
<dbReference type="AlphaFoldDB" id="A0A6C0EMV1"/>
<keyword evidence="1" id="KW-1133">Transmembrane helix</keyword>
<protein>
    <submittedName>
        <fullName evidence="2">Uncharacterized protein</fullName>
    </submittedName>
</protein>
<evidence type="ECO:0000313" key="2">
    <source>
        <dbReference type="EMBL" id="QHT29660.1"/>
    </source>
</evidence>
<keyword evidence="1" id="KW-0472">Membrane</keyword>
<organism evidence="2">
    <name type="scientific">viral metagenome</name>
    <dbReference type="NCBI Taxonomy" id="1070528"/>
    <lineage>
        <taxon>unclassified sequences</taxon>
        <taxon>metagenomes</taxon>
        <taxon>organismal metagenomes</taxon>
    </lineage>
</organism>